<evidence type="ECO:0000313" key="2">
    <source>
        <dbReference type="EMBL" id="MPM55709.1"/>
    </source>
</evidence>
<feature type="region of interest" description="Disordered" evidence="1">
    <location>
        <begin position="38"/>
        <end position="64"/>
    </location>
</feature>
<dbReference type="InterPro" id="IPR032290">
    <property type="entry name" value="DUF4839"/>
</dbReference>
<gene>
    <name evidence="2" type="ORF">SDC9_102506</name>
</gene>
<evidence type="ECO:0000256" key="1">
    <source>
        <dbReference type="SAM" id="MobiDB-lite"/>
    </source>
</evidence>
<dbReference type="Pfam" id="PF16127">
    <property type="entry name" value="DUF4839"/>
    <property type="match status" value="1"/>
</dbReference>
<accession>A0A645ARM1</accession>
<proteinExistence type="predicted"/>
<reference evidence="2" key="1">
    <citation type="submission" date="2019-08" db="EMBL/GenBank/DDBJ databases">
        <authorList>
            <person name="Kucharzyk K."/>
            <person name="Murdoch R.W."/>
            <person name="Higgins S."/>
            <person name="Loffler F."/>
        </authorList>
    </citation>
    <scope>NUCLEOTIDE SEQUENCE</scope>
</reference>
<name>A0A645ARM1_9ZZZZ</name>
<dbReference type="EMBL" id="VSSQ01015399">
    <property type="protein sequence ID" value="MPM55709.1"/>
    <property type="molecule type" value="Genomic_DNA"/>
</dbReference>
<dbReference type="PROSITE" id="PS51257">
    <property type="entry name" value="PROKAR_LIPOPROTEIN"/>
    <property type="match status" value="1"/>
</dbReference>
<sequence>MKKTTKVIGALLLCMGLLTGCKTEVAEFESIKDAIETAEKEEKEAQEETKKEKTPGERLNDPDTINVENNEELKSILEKSVDAHSVKHFFENNEYNIIEFDGNIDYIELISGKKTRYSMLFRSGNYEDQKGPVFIVKDIGAADPAVRELFTAGNGEQGKNVKIKAKIYGYVEGSDAIELKLESISIR</sequence>
<organism evidence="2">
    <name type="scientific">bioreactor metagenome</name>
    <dbReference type="NCBI Taxonomy" id="1076179"/>
    <lineage>
        <taxon>unclassified sequences</taxon>
        <taxon>metagenomes</taxon>
        <taxon>ecological metagenomes</taxon>
    </lineage>
</organism>
<protein>
    <recommendedName>
        <fullName evidence="3">Lipoprotein</fullName>
    </recommendedName>
</protein>
<evidence type="ECO:0008006" key="3">
    <source>
        <dbReference type="Google" id="ProtNLM"/>
    </source>
</evidence>
<feature type="compositionally biased region" description="Basic and acidic residues" evidence="1">
    <location>
        <begin position="38"/>
        <end position="61"/>
    </location>
</feature>
<dbReference type="AlphaFoldDB" id="A0A645ARM1"/>
<comment type="caution">
    <text evidence="2">The sequence shown here is derived from an EMBL/GenBank/DDBJ whole genome shotgun (WGS) entry which is preliminary data.</text>
</comment>